<protein>
    <recommendedName>
        <fullName evidence="10">RNA polymerase sigma factor</fullName>
    </recommendedName>
</protein>
<dbReference type="PANTHER" id="PTHR43133:SF8">
    <property type="entry name" value="RNA POLYMERASE SIGMA FACTOR HI_1459-RELATED"/>
    <property type="match status" value="1"/>
</dbReference>
<dbReference type="EMBL" id="QKRB01000042">
    <property type="protein sequence ID" value="PZD96112.1"/>
    <property type="molecule type" value="Genomic_DNA"/>
</dbReference>
<dbReference type="InterPro" id="IPR013249">
    <property type="entry name" value="RNA_pol_sigma70_r4_t2"/>
</dbReference>
<keyword evidence="3" id="KW-0731">Sigma factor</keyword>
<comment type="caution">
    <text evidence="8">The sequence shown here is derived from an EMBL/GenBank/DDBJ whole genome shotgun (WGS) entry which is preliminary data.</text>
</comment>
<dbReference type="SUPFAM" id="SSF88946">
    <property type="entry name" value="Sigma2 domain of RNA polymerase sigma factors"/>
    <property type="match status" value="1"/>
</dbReference>
<evidence type="ECO:0000259" key="7">
    <source>
        <dbReference type="Pfam" id="PF08281"/>
    </source>
</evidence>
<dbReference type="InterPro" id="IPR014284">
    <property type="entry name" value="RNA_pol_sigma-70_dom"/>
</dbReference>
<dbReference type="InterPro" id="IPR036388">
    <property type="entry name" value="WH-like_DNA-bd_sf"/>
</dbReference>
<dbReference type="GO" id="GO:0003677">
    <property type="term" value="F:DNA binding"/>
    <property type="evidence" value="ECO:0007669"/>
    <property type="project" value="UniProtKB-KW"/>
</dbReference>
<evidence type="ECO:0000313" key="9">
    <source>
        <dbReference type="Proteomes" id="UP000249522"/>
    </source>
</evidence>
<keyword evidence="2" id="KW-0805">Transcription regulation</keyword>
<dbReference type="Pfam" id="PF08281">
    <property type="entry name" value="Sigma70_r4_2"/>
    <property type="match status" value="1"/>
</dbReference>
<dbReference type="Pfam" id="PF04542">
    <property type="entry name" value="Sigma70_r2"/>
    <property type="match status" value="1"/>
</dbReference>
<evidence type="ECO:0000313" key="8">
    <source>
        <dbReference type="EMBL" id="PZD96112.1"/>
    </source>
</evidence>
<keyword evidence="9" id="KW-1185">Reference proteome</keyword>
<evidence type="ECO:0000259" key="6">
    <source>
        <dbReference type="Pfam" id="PF04542"/>
    </source>
</evidence>
<dbReference type="AlphaFoldDB" id="A0A2W1LMB2"/>
<dbReference type="OrthoDB" id="2381154at2"/>
<dbReference type="Gene3D" id="1.10.1740.10">
    <property type="match status" value="1"/>
</dbReference>
<evidence type="ECO:0000256" key="2">
    <source>
        <dbReference type="ARBA" id="ARBA00023015"/>
    </source>
</evidence>
<dbReference type="NCBIfam" id="TIGR02937">
    <property type="entry name" value="sigma70-ECF"/>
    <property type="match status" value="1"/>
</dbReference>
<keyword evidence="5" id="KW-0804">Transcription</keyword>
<dbReference type="InterPro" id="IPR039425">
    <property type="entry name" value="RNA_pol_sigma-70-like"/>
</dbReference>
<dbReference type="GO" id="GO:0006352">
    <property type="term" value="P:DNA-templated transcription initiation"/>
    <property type="evidence" value="ECO:0007669"/>
    <property type="project" value="InterPro"/>
</dbReference>
<dbReference type="GO" id="GO:0016987">
    <property type="term" value="F:sigma factor activity"/>
    <property type="evidence" value="ECO:0007669"/>
    <property type="project" value="UniProtKB-KW"/>
</dbReference>
<evidence type="ECO:0000256" key="4">
    <source>
        <dbReference type="ARBA" id="ARBA00023125"/>
    </source>
</evidence>
<sequence>MEIHHMNLSDAYEASSQDVMEWLANIRPDLQRYCLSLTRSEWEAEDLAQDTLLKVLAHQQRKSASSSSDEMKLCRTYVFRAAHNLWIDSRRKAGRRQLEALEEGMDGAAVQMDDYPHISGELLQLLMKVLMPKPFVILLLCDVYQFTAKEAGACMDMSEVAVQVALSRARGKLRRFTGESPGYPLITESPAARAVRPGSDPPEQLQQLLHAVKLAFGKQDPQLIHYAYMRLFESGTSIDSIRLLDGRLVFTIIDPSGNQLMVTS</sequence>
<organism evidence="8 9">
    <name type="scientific">Paenibacillus sambharensis</name>
    <dbReference type="NCBI Taxonomy" id="1803190"/>
    <lineage>
        <taxon>Bacteria</taxon>
        <taxon>Bacillati</taxon>
        <taxon>Bacillota</taxon>
        <taxon>Bacilli</taxon>
        <taxon>Bacillales</taxon>
        <taxon>Paenibacillaceae</taxon>
        <taxon>Paenibacillus</taxon>
    </lineage>
</organism>
<reference evidence="8 9" key="1">
    <citation type="submission" date="2018-06" db="EMBL/GenBank/DDBJ databases">
        <title>Paenibacillus imtechensis sp. nov.</title>
        <authorList>
            <person name="Pinnaka A.K."/>
            <person name="Singh H."/>
            <person name="Kaur M."/>
        </authorList>
    </citation>
    <scope>NUCLEOTIDE SEQUENCE [LARGE SCALE GENOMIC DNA]</scope>
    <source>
        <strain evidence="8 9">SMB1</strain>
    </source>
</reference>
<feature type="domain" description="RNA polymerase sigma-70 region 2" evidence="6">
    <location>
        <begin position="27"/>
        <end position="96"/>
    </location>
</feature>
<gene>
    <name evidence="8" type="ORF">DNH61_09365</name>
</gene>
<keyword evidence="4" id="KW-0238">DNA-binding</keyword>
<dbReference type="InterPro" id="IPR007627">
    <property type="entry name" value="RNA_pol_sigma70_r2"/>
</dbReference>
<evidence type="ECO:0000256" key="5">
    <source>
        <dbReference type="ARBA" id="ARBA00023163"/>
    </source>
</evidence>
<dbReference type="Proteomes" id="UP000249522">
    <property type="component" value="Unassembled WGS sequence"/>
</dbReference>
<evidence type="ECO:0000256" key="3">
    <source>
        <dbReference type="ARBA" id="ARBA00023082"/>
    </source>
</evidence>
<name>A0A2W1LMB2_9BACL</name>
<dbReference type="InterPro" id="IPR013324">
    <property type="entry name" value="RNA_pol_sigma_r3/r4-like"/>
</dbReference>
<feature type="domain" description="RNA polymerase sigma factor 70 region 4 type 2" evidence="7">
    <location>
        <begin position="122"/>
        <end position="173"/>
    </location>
</feature>
<proteinExistence type="inferred from homology"/>
<evidence type="ECO:0008006" key="10">
    <source>
        <dbReference type="Google" id="ProtNLM"/>
    </source>
</evidence>
<dbReference type="PANTHER" id="PTHR43133">
    <property type="entry name" value="RNA POLYMERASE ECF-TYPE SIGMA FACTO"/>
    <property type="match status" value="1"/>
</dbReference>
<evidence type="ECO:0000256" key="1">
    <source>
        <dbReference type="ARBA" id="ARBA00010641"/>
    </source>
</evidence>
<accession>A0A2W1LMB2</accession>
<comment type="similarity">
    <text evidence="1">Belongs to the sigma-70 factor family. ECF subfamily.</text>
</comment>
<dbReference type="SUPFAM" id="SSF88659">
    <property type="entry name" value="Sigma3 and sigma4 domains of RNA polymerase sigma factors"/>
    <property type="match status" value="1"/>
</dbReference>
<dbReference type="InterPro" id="IPR013325">
    <property type="entry name" value="RNA_pol_sigma_r2"/>
</dbReference>
<dbReference type="Gene3D" id="1.10.10.10">
    <property type="entry name" value="Winged helix-like DNA-binding domain superfamily/Winged helix DNA-binding domain"/>
    <property type="match status" value="1"/>
</dbReference>